<feature type="binding site" evidence="5">
    <location>
        <position position="225"/>
    </location>
    <ligand>
        <name>S-adenosyl-L-methionine</name>
        <dbReference type="ChEBI" id="CHEBI:59789"/>
    </ligand>
</feature>
<reference evidence="9 10" key="1">
    <citation type="submission" date="2018-10" db="EMBL/GenBank/DDBJ databases">
        <title>Genomic Encyclopedia of Archaeal and Bacterial Type Strains, Phase II (KMG-II): from individual species to whole genera.</title>
        <authorList>
            <person name="Goeker M."/>
        </authorList>
    </citation>
    <scope>NUCLEOTIDE SEQUENCE [LARGE SCALE GENOMIC DNA]</scope>
    <source>
        <strain evidence="9 10">DSM 235</strain>
    </source>
</reference>
<dbReference type="AlphaFoldDB" id="A0A495V2M8"/>
<dbReference type="GO" id="GO:0102559">
    <property type="term" value="F:peptide chain release factor N(5)-glutamine methyltransferase activity"/>
    <property type="evidence" value="ECO:0007669"/>
    <property type="project" value="UniProtKB-EC"/>
</dbReference>
<evidence type="ECO:0000256" key="3">
    <source>
        <dbReference type="ARBA" id="ARBA00022691"/>
    </source>
</evidence>
<evidence type="ECO:0000256" key="5">
    <source>
        <dbReference type="HAMAP-Rule" id="MF_02126"/>
    </source>
</evidence>
<dbReference type="InterPro" id="IPR002052">
    <property type="entry name" value="DNA_methylase_N6_adenine_CS"/>
</dbReference>
<dbReference type="OrthoDB" id="9800643at2"/>
<comment type="caution">
    <text evidence="9">The sequence shown here is derived from an EMBL/GenBank/DDBJ whole genome shotgun (WGS) entry which is preliminary data.</text>
</comment>
<accession>A0A495V2M8</accession>
<keyword evidence="10" id="KW-1185">Reference proteome</keyword>
<gene>
    <name evidence="5" type="primary">prmC</name>
    <name evidence="9" type="ORF">BDD21_0222</name>
</gene>
<dbReference type="CDD" id="cd02440">
    <property type="entry name" value="AdoMet_MTases"/>
    <property type="match status" value="1"/>
</dbReference>
<dbReference type="InterPro" id="IPR004556">
    <property type="entry name" value="HemK-like"/>
</dbReference>
<feature type="domain" description="Methyltransferase small" evidence="7">
    <location>
        <begin position="138"/>
        <end position="253"/>
    </location>
</feature>
<dbReference type="FunFam" id="3.40.50.150:FF:000053">
    <property type="entry name" value="Release factor glutamine methyltransferase"/>
    <property type="match status" value="1"/>
</dbReference>
<dbReference type="InterPro" id="IPR019874">
    <property type="entry name" value="RF_methyltr_PrmC"/>
</dbReference>
<feature type="domain" description="Release factor glutamine methyltransferase N-terminal" evidence="8">
    <location>
        <begin position="45"/>
        <end position="114"/>
    </location>
</feature>
<feature type="region of interest" description="Disordered" evidence="6">
    <location>
        <begin position="1"/>
        <end position="33"/>
    </location>
</feature>
<dbReference type="GO" id="GO:0032259">
    <property type="term" value="P:methylation"/>
    <property type="evidence" value="ECO:0007669"/>
    <property type="project" value="UniProtKB-KW"/>
</dbReference>
<evidence type="ECO:0000256" key="6">
    <source>
        <dbReference type="SAM" id="MobiDB-lite"/>
    </source>
</evidence>
<keyword evidence="1 5" id="KW-0489">Methyltransferase</keyword>
<keyword evidence="2 5" id="KW-0808">Transferase</keyword>
<comment type="function">
    <text evidence="5">Methylates the class 1 translation termination release factors RF1/PrfA and RF2/PrfB on the glutamine residue of the universally conserved GGQ motif.</text>
</comment>
<name>A0A495V2M8_9GAMM</name>
<dbReference type="NCBIfam" id="TIGR03534">
    <property type="entry name" value="RF_mod_PrmC"/>
    <property type="match status" value="1"/>
</dbReference>
<dbReference type="NCBIfam" id="TIGR00536">
    <property type="entry name" value="hemK_fam"/>
    <property type="match status" value="1"/>
</dbReference>
<dbReference type="HAMAP" id="MF_02126">
    <property type="entry name" value="RF_methyltr_PrmC"/>
    <property type="match status" value="1"/>
</dbReference>
<evidence type="ECO:0000313" key="10">
    <source>
        <dbReference type="Proteomes" id="UP000274556"/>
    </source>
</evidence>
<dbReference type="Gene3D" id="1.10.8.10">
    <property type="entry name" value="DNA helicase RuvA subunit, C-terminal domain"/>
    <property type="match status" value="1"/>
</dbReference>
<evidence type="ECO:0000313" key="9">
    <source>
        <dbReference type="EMBL" id="RKT42920.1"/>
    </source>
</evidence>
<feature type="binding site" evidence="5">
    <location>
        <begin position="225"/>
        <end position="228"/>
    </location>
    <ligand>
        <name>substrate</name>
    </ligand>
</feature>
<dbReference type="PROSITE" id="PS00092">
    <property type="entry name" value="N6_MTASE"/>
    <property type="match status" value="1"/>
</dbReference>
<dbReference type="PANTHER" id="PTHR18895:SF74">
    <property type="entry name" value="MTRF1L RELEASE FACTOR GLUTAMINE METHYLTRANSFERASE"/>
    <property type="match status" value="1"/>
</dbReference>
<proteinExistence type="inferred from homology"/>
<dbReference type="InterPro" id="IPR007848">
    <property type="entry name" value="Small_mtfrase_dom"/>
</dbReference>
<feature type="binding site" evidence="5">
    <location>
        <position position="210"/>
    </location>
    <ligand>
        <name>S-adenosyl-L-methionine</name>
        <dbReference type="ChEBI" id="CHEBI:59789"/>
    </ligand>
</feature>
<evidence type="ECO:0000259" key="7">
    <source>
        <dbReference type="Pfam" id="PF05175"/>
    </source>
</evidence>
<comment type="similarity">
    <text evidence="5">Belongs to the protein N5-glutamine methyltransferase family. PrmC subfamily.</text>
</comment>
<comment type="catalytic activity">
    <reaction evidence="4 5">
        <text>L-glutaminyl-[peptide chain release factor] + S-adenosyl-L-methionine = N(5)-methyl-L-glutaminyl-[peptide chain release factor] + S-adenosyl-L-homocysteine + H(+)</text>
        <dbReference type="Rhea" id="RHEA:42896"/>
        <dbReference type="Rhea" id="RHEA-COMP:10271"/>
        <dbReference type="Rhea" id="RHEA-COMP:10272"/>
        <dbReference type="ChEBI" id="CHEBI:15378"/>
        <dbReference type="ChEBI" id="CHEBI:30011"/>
        <dbReference type="ChEBI" id="CHEBI:57856"/>
        <dbReference type="ChEBI" id="CHEBI:59789"/>
        <dbReference type="ChEBI" id="CHEBI:61891"/>
        <dbReference type="EC" id="2.1.1.297"/>
    </reaction>
</comment>
<dbReference type="PANTHER" id="PTHR18895">
    <property type="entry name" value="HEMK METHYLTRANSFERASE"/>
    <property type="match status" value="1"/>
</dbReference>
<dbReference type="Pfam" id="PF17827">
    <property type="entry name" value="PrmC_N"/>
    <property type="match status" value="1"/>
</dbReference>
<organism evidence="9 10">
    <name type="scientific">Thiocapsa rosea</name>
    <dbReference type="NCBI Taxonomy" id="69360"/>
    <lineage>
        <taxon>Bacteria</taxon>
        <taxon>Pseudomonadati</taxon>
        <taxon>Pseudomonadota</taxon>
        <taxon>Gammaproteobacteria</taxon>
        <taxon>Chromatiales</taxon>
        <taxon>Chromatiaceae</taxon>
        <taxon>Thiocapsa</taxon>
    </lineage>
</organism>
<evidence type="ECO:0000256" key="4">
    <source>
        <dbReference type="ARBA" id="ARBA00048391"/>
    </source>
</evidence>
<dbReference type="InterPro" id="IPR050320">
    <property type="entry name" value="N5-glutamine_MTase"/>
</dbReference>
<dbReference type="EC" id="2.1.1.297" evidence="5"/>
<dbReference type="Gene3D" id="3.40.50.150">
    <property type="entry name" value="Vaccinia Virus protein VP39"/>
    <property type="match status" value="1"/>
</dbReference>
<evidence type="ECO:0000256" key="1">
    <source>
        <dbReference type="ARBA" id="ARBA00022603"/>
    </source>
</evidence>
<keyword evidence="3 5" id="KW-0949">S-adenosyl-L-methionine</keyword>
<evidence type="ECO:0000259" key="8">
    <source>
        <dbReference type="Pfam" id="PF17827"/>
    </source>
</evidence>
<dbReference type="Proteomes" id="UP000274556">
    <property type="component" value="Unassembled WGS sequence"/>
</dbReference>
<dbReference type="Pfam" id="PF05175">
    <property type="entry name" value="MTS"/>
    <property type="match status" value="1"/>
</dbReference>
<feature type="binding site" evidence="5">
    <location>
        <begin position="159"/>
        <end position="163"/>
    </location>
    <ligand>
        <name>S-adenosyl-L-methionine</name>
        <dbReference type="ChEBI" id="CHEBI:59789"/>
    </ligand>
</feature>
<evidence type="ECO:0000256" key="2">
    <source>
        <dbReference type="ARBA" id="ARBA00022679"/>
    </source>
</evidence>
<dbReference type="EMBL" id="RBXL01000001">
    <property type="protein sequence ID" value="RKT42920.1"/>
    <property type="molecule type" value="Genomic_DNA"/>
</dbReference>
<dbReference type="InterPro" id="IPR029063">
    <property type="entry name" value="SAM-dependent_MTases_sf"/>
</dbReference>
<dbReference type="InterPro" id="IPR040758">
    <property type="entry name" value="PrmC_N"/>
</dbReference>
<feature type="binding site" evidence="5">
    <location>
        <position position="182"/>
    </location>
    <ligand>
        <name>S-adenosyl-L-methionine</name>
        <dbReference type="ChEBI" id="CHEBI:59789"/>
    </ligand>
</feature>
<sequence>MAETGSDGAASQRTGSEGAGSDGIGSDSTTDPGTARTVELHVAAVLRDATTALATLPDGTPRLEAELLLTEATGWPRTRLFAWPDHPVAPDDLARFAALLARRLAGEPIAYIRGRQEFWSLELRVTPATLIPRPETELLVETALEALLADAPLRIADLGTGSGAIAAALATERPAWQLFATDLSPAALMVARENRVRLGLRNVTLLRANWSDAFAPASLDAIVSNPPYVAAGDPHLVRGDLRYEPREALTPGGDGLDAYRAIAVDARRCLRPGGWLILEHGYAQGSDVCRILADIGLKAPTTRRDLGGHDRLTLARA</sequence>
<dbReference type="RefSeq" id="WP_120795572.1">
    <property type="nucleotide sequence ID" value="NZ_RBXL01000001.1"/>
</dbReference>
<dbReference type="GO" id="GO:0003676">
    <property type="term" value="F:nucleic acid binding"/>
    <property type="evidence" value="ECO:0007669"/>
    <property type="project" value="InterPro"/>
</dbReference>
<dbReference type="SUPFAM" id="SSF53335">
    <property type="entry name" value="S-adenosyl-L-methionine-dependent methyltransferases"/>
    <property type="match status" value="1"/>
</dbReference>
<protein>
    <recommendedName>
        <fullName evidence="5">Release factor glutamine methyltransferase</fullName>
        <shortName evidence="5">RF MTase</shortName>
        <ecNumber evidence="5">2.1.1.297</ecNumber>
    </recommendedName>
    <alternativeName>
        <fullName evidence="5">N5-glutamine methyltransferase PrmC</fullName>
    </alternativeName>
    <alternativeName>
        <fullName evidence="5">Protein-(glutamine-N5) MTase PrmC</fullName>
    </alternativeName>
    <alternativeName>
        <fullName evidence="5">Protein-glutamine N-methyltransferase PrmC</fullName>
    </alternativeName>
</protein>